<dbReference type="GO" id="GO:0031490">
    <property type="term" value="F:chromatin DNA binding"/>
    <property type="evidence" value="ECO:0007669"/>
    <property type="project" value="TreeGrafter"/>
</dbReference>
<dbReference type="CDD" id="cd13214">
    <property type="entry name" value="PH-GRAM_WBP2"/>
    <property type="match status" value="1"/>
</dbReference>
<dbReference type="AlphaFoldDB" id="A0A8D2CLI3"/>
<dbReference type="GO" id="GO:0061827">
    <property type="term" value="C:sperm head"/>
    <property type="evidence" value="ECO:0007669"/>
    <property type="project" value="Ensembl"/>
</dbReference>
<dbReference type="InterPro" id="IPR004182">
    <property type="entry name" value="GRAM"/>
</dbReference>
<dbReference type="GO" id="GO:0036126">
    <property type="term" value="C:sperm flagellum"/>
    <property type="evidence" value="ECO:0007669"/>
    <property type="project" value="Ensembl"/>
</dbReference>
<feature type="compositionally biased region" description="Polar residues" evidence="1">
    <location>
        <begin position="275"/>
        <end position="287"/>
    </location>
</feature>
<reference evidence="3" key="2">
    <citation type="submission" date="2025-09" db="UniProtKB">
        <authorList>
            <consortium name="Ensembl"/>
        </authorList>
    </citation>
    <scope>IDENTIFICATION</scope>
</reference>
<dbReference type="GO" id="GO:0005634">
    <property type="term" value="C:nucleus"/>
    <property type="evidence" value="ECO:0007669"/>
    <property type="project" value="TreeGrafter"/>
</dbReference>
<feature type="compositionally biased region" description="Low complexity" evidence="1">
    <location>
        <begin position="254"/>
        <end position="268"/>
    </location>
</feature>
<name>A0A8D2CLI3_SCIVU</name>
<dbReference type="PANTHER" id="PTHR31606:SF2">
    <property type="entry name" value="POSTACROSOMAL SHEATH WW DOMAIN-BINDING PROTEIN"/>
    <property type="match status" value="1"/>
</dbReference>
<evidence type="ECO:0000313" key="4">
    <source>
        <dbReference type="Proteomes" id="UP000694564"/>
    </source>
</evidence>
<feature type="region of interest" description="Disordered" evidence="1">
    <location>
        <begin position="237"/>
        <end position="304"/>
    </location>
</feature>
<keyword evidence="4" id="KW-1185">Reference proteome</keyword>
<organism evidence="3 4">
    <name type="scientific">Sciurus vulgaris</name>
    <name type="common">Eurasian red squirrel</name>
    <dbReference type="NCBI Taxonomy" id="55149"/>
    <lineage>
        <taxon>Eukaryota</taxon>
        <taxon>Metazoa</taxon>
        <taxon>Chordata</taxon>
        <taxon>Craniata</taxon>
        <taxon>Vertebrata</taxon>
        <taxon>Euteleostomi</taxon>
        <taxon>Mammalia</taxon>
        <taxon>Eutheria</taxon>
        <taxon>Euarchontoglires</taxon>
        <taxon>Glires</taxon>
        <taxon>Rodentia</taxon>
        <taxon>Sciuromorpha</taxon>
        <taxon>Sciuridae</taxon>
        <taxon>Sciurinae</taxon>
        <taxon>Sciurini</taxon>
        <taxon>Sciurus</taxon>
    </lineage>
</organism>
<evidence type="ECO:0000259" key="2">
    <source>
        <dbReference type="Pfam" id="PF02893"/>
    </source>
</evidence>
<dbReference type="Ensembl" id="ENSSVLT00005004941.1">
    <property type="protein sequence ID" value="ENSSVLP00005004486.1"/>
    <property type="gene ID" value="ENSSVLG00005003578.1"/>
</dbReference>
<protein>
    <submittedName>
        <fullName evidence="3">WBP2 N-terminal like</fullName>
    </submittedName>
</protein>
<dbReference type="GeneTree" id="ENSGT00530000063718"/>
<feature type="compositionally biased region" description="Pro residues" evidence="1">
    <location>
        <begin position="237"/>
        <end position="253"/>
    </location>
</feature>
<evidence type="ECO:0000313" key="3">
    <source>
        <dbReference type="Ensembl" id="ENSSVLP00005004486.1"/>
    </source>
</evidence>
<dbReference type="PANTHER" id="PTHR31606">
    <property type="entry name" value="WW DOMAIN BINDING PROTEIN 2, ISOFORM E"/>
    <property type="match status" value="1"/>
</dbReference>
<reference evidence="3" key="1">
    <citation type="submission" date="2025-08" db="UniProtKB">
        <authorList>
            <consortium name="Ensembl"/>
        </authorList>
    </citation>
    <scope>IDENTIFICATION</scope>
</reference>
<gene>
    <name evidence="3" type="primary">WBP2NL</name>
</gene>
<feature type="compositionally biased region" description="Polar residues" evidence="1">
    <location>
        <begin position="294"/>
        <end position="304"/>
    </location>
</feature>
<proteinExistence type="predicted"/>
<dbReference type="InterPro" id="IPR044852">
    <property type="entry name" value="WBP2-like"/>
</dbReference>
<evidence type="ECO:0000256" key="1">
    <source>
        <dbReference type="SAM" id="MobiDB-lite"/>
    </source>
</evidence>
<dbReference type="Proteomes" id="UP000694564">
    <property type="component" value="Chromosome 5"/>
</dbReference>
<feature type="domain" description="GRAM" evidence="2">
    <location>
        <begin position="39"/>
        <end position="134"/>
    </location>
</feature>
<accession>A0A8D2CLI3</accession>
<dbReference type="SUPFAM" id="SSF50729">
    <property type="entry name" value="PH domain-like"/>
    <property type="match status" value="1"/>
</dbReference>
<dbReference type="GO" id="GO:0003713">
    <property type="term" value="F:transcription coactivator activity"/>
    <property type="evidence" value="ECO:0007669"/>
    <property type="project" value="InterPro"/>
</dbReference>
<dbReference type="Pfam" id="PF02893">
    <property type="entry name" value="GRAM"/>
    <property type="match status" value="1"/>
</dbReference>
<sequence>MAVNRSHTEDRRGAIIPVGESLLKQSPDVELSFPQQPRDSSLFRGVKRGTLFLSSYRVIFVTSRSVSDPMLSFMMPFDLMKNCTVEQPLFNANYIQGTVRAAPDGGWEGQATFKFVFRKGGAIEFAELLIQAASAAARGTPLQVMTYWISTPGIYVISGEGNMCTPQTPCQVWVYGTPSMGYGAPPAGYGAPPTGYGAPPAGYGAPPMAYGGLPVGYGAPPMGYGALPPGYGAPPPGYGAPPPGYGAPPPGYEAPPARARPVAPTSRSPAPPTESGVQNHQSVTAQTPGHEAFPSTSTSQTCSP</sequence>